<dbReference type="EnsemblPlants" id="AES66692">
    <property type="protein sequence ID" value="AES66692"/>
    <property type="gene ID" value="MTR_2g077630"/>
</dbReference>
<proteinExistence type="predicted"/>
<evidence type="ECO:0000313" key="3">
    <source>
        <dbReference type="Proteomes" id="UP000002051"/>
    </source>
</evidence>
<dbReference type="EMBL" id="CM001218">
    <property type="protein sequence ID" value="AES66692.1"/>
    <property type="molecule type" value="Genomic_DNA"/>
</dbReference>
<reference evidence="1 3" key="2">
    <citation type="journal article" date="2014" name="BMC Genomics">
        <title>An improved genome release (version Mt4.0) for the model legume Medicago truncatula.</title>
        <authorList>
            <person name="Tang H."/>
            <person name="Krishnakumar V."/>
            <person name="Bidwell S."/>
            <person name="Rosen B."/>
            <person name="Chan A."/>
            <person name="Zhou S."/>
            <person name="Gentzbittel L."/>
            <person name="Childs K.L."/>
            <person name="Yandell M."/>
            <person name="Gundlach H."/>
            <person name="Mayer K.F."/>
            <person name="Schwartz D.C."/>
            <person name="Town C.D."/>
        </authorList>
    </citation>
    <scope>GENOME REANNOTATION</scope>
    <source>
        <strain evidence="2 3">cv. Jemalong A17</strain>
    </source>
</reference>
<evidence type="ECO:0000313" key="1">
    <source>
        <dbReference type="EMBL" id="AES66692.1"/>
    </source>
</evidence>
<protein>
    <submittedName>
        <fullName evidence="1 2">Uncharacterized protein</fullName>
    </submittedName>
</protein>
<keyword evidence="3" id="KW-1185">Reference proteome</keyword>
<gene>
    <name evidence="1" type="ordered locus">MTR_2g077630</name>
</gene>
<dbReference type="HOGENOM" id="CLU_1909779_0_0_1"/>
<dbReference type="AlphaFoldDB" id="G7IJI1"/>
<dbReference type="PaxDb" id="3880-AES66692"/>
<accession>G7IJI1</accession>
<name>G7IJI1_MEDTR</name>
<sequence>MTRTNREMVKKIFSTEDISCSAGCGQVESEQLLFIHCDIYGSIWQKVRIGVSGVDHQNLQAHFFQFTNYLEGLRTRRSFLQLLWLLCVCLVWKERASRQREHNTVGGKCAMTVKVATLGMGGIGKQDQMINIP</sequence>
<evidence type="ECO:0000313" key="2">
    <source>
        <dbReference type="EnsemblPlants" id="AES66692"/>
    </source>
</evidence>
<organism evidence="1 3">
    <name type="scientific">Medicago truncatula</name>
    <name type="common">Barrel medic</name>
    <name type="synonym">Medicago tribuloides</name>
    <dbReference type="NCBI Taxonomy" id="3880"/>
    <lineage>
        <taxon>Eukaryota</taxon>
        <taxon>Viridiplantae</taxon>
        <taxon>Streptophyta</taxon>
        <taxon>Embryophyta</taxon>
        <taxon>Tracheophyta</taxon>
        <taxon>Spermatophyta</taxon>
        <taxon>Magnoliopsida</taxon>
        <taxon>eudicotyledons</taxon>
        <taxon>Gunneridae</taxon>
        <taxon>Pentapetalae</taxon>
        <taxon>rosids</taxon>
        <taxon>fabids</taxon>
        <taxon>Fabales</taxon>
        <taxon>Fabaceae</taxon>
        <taxon>Papilionoideae</taxon>
        <taxon>50 kb inversion clade</taxon>
        <taxon>NPAAA clade</taxon>
        <taxon>Hologalegina</taxon>
        <taxon>IRL clade</taxon>
        <taxon>Trifolieae</taxon>
        <taxon>Medicago</taxon>
    </lineage>
</organism>
<dbReference type="Proteomes" id="UP000002051">
    <property type="component" value="Chromosome 2"/>
</dbReference>
<reference evidence="1 3" key="1">
    <citation type="journal article" date="2011" name="Nature">
        <title>The Medicago genome provides insight into the evolution of rhizobial symbioses.</title>
        <authorList>
            <person name="Young N.D."/>
            <person name="Debelle F."/>
            <person name="Oldroyd G.E."/>
            <person name="Geurts R."/>
            <person name="Cannon S.B."/>
            <person name="Udvardi M.K."/>
            <person name="Benedito V.A."/>
            <person name="Mayer K.F."/>
            <person name="Gouzy J."/>
            <person name="Schoof H."/>
            <person name="Van de Peer Y."/>
            <person name="Proost S."/>
            <person name="Cook D.R."/>
            <person name="Meyers B.C."/>
            <person name="Spannagl M."/>
            <person name="Cheung F."/>
            <person name="De Mita S."/>
            <person name="Krishnakumar V."/>
            <person name="Gundlach H."/>
            <person name="Zhou S."/>
            <person name="Mudge J."/>
            <person name="Bharti A.K."/>
            <person name="Murray J.D."/>
            <person name="Naoumkina M.A."/>
            <person name="Rosen B."/>
            <person name="Silverstein K.A."/>
            <person name="Tang H."/>
            <person name="Rombauts S."/>
            <person name="Zhao P.X."/>
            <person name="Zhou P."/>
            <person name="Barbe V."/>
            <person name="Bardou P."/>
            <person name="Bechner M."/>
            <person name="Bellec A."/>
            <person name="Berger A."/>
            <person name="Berges H."/>
            <person name="Bidwell S."/>
            <person name="Bisseling T."/>
            <person name="Choisne N."/>
            <person name="Couloux A."/>
            <person name="Denny R."/>
            <person name="Deshpande S."/>
            <person name="Dai X."/>
            <person name="Doyle J.J."/>
            <person name="Dudez A.M."/>
            <person name="Farmer A.D."/>
            <person name="Fouteau S."/>
            <person name="Franken C."/>
            <person name="Gibelin C."/>
            <person name="Gish J."/>
            <person name="Goldstein S."/>
            <person name="Gonzalez A.J."/>
            <person name="Green P.J."/>
            <person name="Hallab A."/>
            <person name="Hartog M."/>
            <person name="Hua A."/>
            <person name="Humphray S.J."/>
            <person name="Jeong D.H."/>
            <person name="Jing Y."/>
            <person name="Jocker A."/>
            <person name="Kenton S.M."/>
            <person name="Kim D.J."/>
            <person name="Klee K."/>
            <person name="Lai H."/>
            <person name="Lang C."/>
            <person name="Lin S."/>
            <person name="Macmil S.L."/>
            <person name="Magdelenat G."/>
            <person name="Matthews L."/>
            <person name="McCorrison J."/>
            <person name="Monaghan E.L."/>
            <person name="Mun J.H."/>
            <person name="Najar F.Z."/>
            <person name="Nicholson C."/>
            <person name="Noirot C."/>
            <person name="O'Bleness M."/>
            <person name="Paule C.R."/>
            <person name="Poulain J."/>
            <person name="Prion F."/>
            <person name="Qin B."/>
            <person name="Qu C."/>
            <person name="Retzel E.F."/>
            <person name="Riddle C."/>
            <person name="Sallet E."/>
            <person name="Samain S."/>
            <person name="Samson N."/>
            <person name="Sanders I."/>
            <person name="Saurat O."/>
            <person name="Scarpelli C."/>
            <person name="Schiex T."/>
            <person name="Segurens B."/>
            <person name="Severin A.J."/>
            <person name="Sherrier D.J."/>
            <person name="Shi R."/>
            <person name="Sims S."/>
            <person name="Singer S.R."/>
            <person name="Sinharoy S."/>
            <person name="Sterck L."/>
            <person name="Viollet A."/>
            <person name="Wang B.B."/>
            <person name="Wang K."/>
            <person name="Wang M."/>
            <person name="Wang X."/>
            <person name="Warfsmann J."/>
            <person name="Weissenbach J."/>
            <person name="White D.D."/>
            <person name="White J.D."/>
            <person name="Wiley G.B."/>
            <person name="Wincker P."/>
            <person name="Xing Y."/>
            <person name="Yang L."/>
            <person name="Yao Z."/>
            <person name="Ying F."/>
            <person name="Zhai J."/>
            <person name="Zhou L."/>
            <person name="Zuber A."/>
            <person name="Denarie J."/>
            <person name="Dixon R.A."/>
            <person name="May G.D."/>
            <person name="Schwartz D.C."/>
            <person name="Rogers J."/>
            <person name="Quetier F."/>
            <person name="Town C.D."/>
            <person name="Roe B.A."/>
        </authorList>
    </citation>
    <scope>NUCLEOTIDE SEQUENCE [LARGE SCALE GENOMIC DNA]</scope>
    <source>
        <strain evidence="1">A17</strain>
        <strain evidence="2 3">cv. Jemalong A17</strain>
    </source>
</reference>
<reference evidence="2" key="3">
    <citation type="submission" date="2015-04" db="UniProtKB">
        <authorList>
            <consortium name="EnsemblPlants"/>
        </authorList>
    </citation>
    <scope>IDENTIFICATION</scope>
    <source>
        <strain evidence="2">cv. Jemalong A17</strain>
    </source>
</reference>